<proteinExistence type="predicted"/>
<feature type="region of interest" description="Disordered" evidence="1">
    <location>
        <begin position="1"/>
        <end position="55"/>
    </location>
</feature>
<keyword evidence="2" id="KW-0614">Plasmid</keyword>
<comment type="caution">
    <text evidence="2">The sequence shown here is derived from an EMBL/GenBank/DDBJ whole genome shotgun (WGS) entry which is preliminary data.</text>
</comment>
<geneLocation type="plasmid" evidence="2">
    <name>pAArc-St2</name>
</geneLocation>
<dbReference type="AlphaFoldDB" id="A0AAE3G005"/>
<evidence type="ECO:0000256" key="1">
    <source>
        <dbReference type="SAM" id="MobiDB-lite"/>
    </source>
</evidence>
<organism evidence="2 3">
    <name type="scientific">Natronocalculus amylovorans</name>
    <dbReference type="NCBI Taxonomy" id="2917812"/>
    <lineage>
        <taxon>Archaea</taxon>
        <taxon>Methanobacteriati</taxon>
        <taxon>Methanobacteriota</taxon>
        <taxon>Stenosarchaea group</taxon>
        <taxon>Halobacteria</taxon>
        <taxon>Halobacteriales</taxon>
        <taxon>Haloferacaceae</taxon>
        <taxon>Natronocalculus</taxon>
    </lineage>
</organism>
<protein>
    <submittedName>
        <fullName evidence="2">Uncharacterized protein</fullName>
    </submittedName>
</protein>
<reference evidence="2" key="1">
    <citation type="journal article" date="2022" name="Syst. Appl. Microbiol.">
        <title>Natronocalculus amylovorans gen. nov., sp. nov., and Natranaeroarchaeum aerophilus sp. nov., dominant culturable amylolytic natronoarchaea from hypersaline soda lakes in southwestern Siberia.</title>
        <authorList>
            <person name="Sorokin D.Y."/>
            <person name="Elcheninov A.G."/>
            <person name="Khizhniak T.V."/>
            <person name="Koenen M."/>
            <person name="Bale N.J."/>
            <person name="Damste J.S.S."/>
            <person name="Kublanov I.V."/>
        </authorList>
    </citation>
    <scope>NUCLEOTIDE SEQUENCE</scope>
    <source>
        <strain evidence="2">AArc-St2</strain>
    </source>
</reference>
<gene>
    <name evidence="2" type="ORF">AArcSt2_15465</name>
</gene>
<dbReference type="EMBL" id="JAKRVX010000010">
    <property type="protein sequence ID" value="MCL9818340.1"/>
    <property type="molecule type" value="Genomic_DNA"/>
</dbReference>
<evidence type="ECO:0000313" key="2">
    <source>
        <dbReference type="EMBL" id="MCL9818340.1"/>
    </source>
</evidence>
<sequence>MSRKLAEALGASNSEDDLRRFEELMNQDVKPKESFEEFSERYSPEKSRSPESIRKSSLPECLVQNFFSPINRRESPIDMIGDELGITMAKHSNIDLSIDSLEPRLYLTDDTVDPEIFNSPSAMFNINIFMKDEDELNSSRDHRSP</sequence>
<feature type="compositionally biased region" description="Basic and acidic residues" evidence="1">
    <location>
        <begin position="16"/>
        <end position="54"/>
    </location>
</feature>
<accession>A0AAE3G005</accession>
<evidence type="ECO:0000313" key="3">
    <source>
        <dbReference type="Proteomes" id="UP001203207"/>
    </source>
</evidence>
<keyword evidence="3" id="KW-1185">Reference proteome</keyword>
<reference evidence="2" key="2">
    <citation type="submission" date="2022-02" db="EMBL/GenBank/DDBJ databases">
        <authorList>
            <person name="Elcheninov A.G."/>
            <person name="Sorokin D.Y."/>
            <person name="Kublanov I.V."/>
        </authorList>
    </citation>
    <scope>NUCLEOTIDE SEQUENCE</scope>
    <source>
        <strain evidence="2">AArc-St2</strain>
        <plasmid evidence="2">pAArc-St2</plasmid>
    </source>
</reference>
<dbReference type="Proteomes" id="UP001203207">
    <property type="component" value="Unassembled WGS sequence"/>
</dbReference>
<dbReference type="RefSeq" id="WP_250586042.1">
    <property type="nucleotide sequence ID" value="NZ_JAKRVX010000010.1"/>
</dbReference>
<name>A0AAE3G005_9EURY</name>